<dbReference type="Gene3D" id="2.130.10.10">
    <property type="entry name" value="YVTN repeat-like/Quinoprotein amine dehydrogenase"/>
    <property type="match status" value="1"/>
</dbReference>
<dbReference type="GO" id="GO:0080008">
    <property type="term" value="C:Cul4-RING E3 ubiquitin ligase complex"/>
    <property type="evidence" value="ECO:0007669"/>
    <property type="project" value="TreeGrafter"/>
</dbReference>
<feature type="compositionally biased region" description="Basic and acidic residues" evidence="3">
    <location>
        <begin position="17"/>
        <end position="29"/>
    </location>
</feature>
<dbReference type="AlphaFoldDB" id="A0A080ZSD5"/>
<gene>
    <name evidence="4" type="ORF">F444_13909</name>
</gene>
<evidence type="ECO:0000313" key="4">
    <source>
        <dbReference type="EMBL" id="ETO69546.1"/>
    </source>
</evidence>
<dbReference type="SUPFAM" id="SSF101908">
    <property type="entry name" value="Putative isomerase YbhE"/>
    <property type="match status" value="1"/>
</dbReference>
<keyword evidence="2" id="KW-0677">Repeat</keyword>
<proteinExistence type="predicted"/>
<dbReference type="Proteomes" id="UP000028582">
    <property type="component" value="Unassembled WGS sequence"/>
</dbReference>
<feature type="region of interest" description="Disordered" evidence="3">
    <location>
        <begin position="74"/>
        <end position="99"/>
    </location>
</feature>
<dbReference type="OrthoDB" id="128867at2759"/>
<comment type="caution">
    <text evidence="4">The sequence shown here is derived from an EMBL/GenBank/DDBJ whole genome shotgun (WGS) entry which is preliminary data.</text>
</comment>
<keyword evidence="1" id="KW-0853">WD repeat</keyword>
<sequence>MAGHGRRKKRRVAAPTRQDEEAARRRFLEALEAQRANARSQETDKPTENQVTPGPVAPLPGFYYDEAKRRYFRASPASERQRRDEMELQQKNQEAAESKSVFKVKTRRGRGHHGHSWVNYMAWRQADYAWSARRRDSRELIPKLLSDFLSSQVVESQGIDNNGRLSALALHPRASNLGAIGGTTRDNCRSFGRLTRHCYFATASNGRLEIMGLQKIPPAIGSGPPTQCALPICDFYVPGVITSLQWRPVQELDILVCHIGQSNTPQTPSGRVCFIRVGDQQTRGVALVSTARMKEMDFVDPWTAKWNPTDPSKFSVGYGGSSRAAYVDAVAEDRSFQRAPTGVITSDVHAQSFFSTGNVVLNGTKSGGLWGWDLRTPRRAFEWEGEATPDRPAGSVLDIHMLNDCQRAVVQRSNGELRVVDLRTSKPVVEFMSGAPKRYLPSLRCAVDNYESVVVAGGDARHPLAVNSFNLQDGRCVSSLEVRNSPSMQKRSTLVQQVQLKSGHYGTRYENTPEIWALSRNELYVCSGRTEE</sequence>
<evidence type="ECO:0000256" key="1">
    <source>
        <dbReference type="ARBA" id="ARBA00022574"/>
    </source>
</evidence>
<evidence type="ECO:0000256" key="3">
    <source>
        <dbReference type="SAM" id="MobiDB-lite"/>
    </source>
</evidence>
<dbReference type="PANTHER" id="PTHR44472">
    <property type="entry name" value="DDB1- AND CUL4-ASSOCIATED FACTOR 4-RELATED"/>
    <property type="match status" value="1"/>
</dbReference>
<accession>A0A080ZSD5</accession>
<dbReference type="EMBL" id="ANJA01002534">
    <property type="protein sequence ID" value="ETO69546.1"/>
    <property type="molecule type" value="Genomic_DNA"/>
</dbReference>
<dbReference type="PANTHER" id="PTHR44472:SF1">
    <property type="entry name" value="DDB1 AND CUL4 ASSOCIATED FACTOR 4"/>
    <property type="match status" value="1"/>
</dbReference>
<feature type="region of interest" description="Disordered" evidence="3">
    <location>
        <begin position="1"/>
        <end position="59"/>
    </location>
</feature>
<evidence type="ECO:0000313" key="5">
    <source>
        <dbReference type="Proteomes" id="UP000028582"/>
    </source>
</evidence>
<evidence type="ECO:0000256" key="2">
    <source>
        <dbReference type="ARBA" id="ARBA00022737"/>
    </source>
</evidence>
<dbReference type="InterPro" id="IPR052254">
    <property type="entry name" value="CUL4-DDB1_E3_ligase_receptor"/>
</dbReference>
<protein>
    <submittedName>
        <fullName evidence="4">Uncharacterized protein</fullName>
    </submittedName>
</protein>
<feature type="compositionally biased region" description="Basic residues" evidence="3">
    <location>
        <begin position="1"/>
        <end position="12"/>
    </location>
</feature>
<organism evidence="4 5">
    <name type="scientific">Phytophthora nicotianae P1976</name>
    <dbReference type="NCBI Taxonomy" id="1317066"/>
    <lineage>
        <taxon>Eukaryota</taxon>
        <taxon>Sar</taxon>
        <taxon>Stramenopiles</taxon>
        <taxon>Oomycota</taxon>
        <taxon>Peronosporomycetes</taxon>
        <taxon>Peronosporales</taxon>
        <taxon>Peronosporaceae</taxon>
        <taxon>Phytophthora</taxon>
    </lineage>
</organism>
<dbReference type="InterPro" id="IPR015943">
    <property type="entry name" value="WD40/YVTN_repeat-like_dom_sf"/>
</dbReference>
<name>A0A080ZSD5_PHYNI</name>
<feature type="compositionally biased region" description="Basic and acidic residues" evidence="3">
    <location>
        <begin position="79"/>
        <end position="88"/>
    </location>
</feature>
<reference evidence="4 5" key="1">
    <citation type="submission" date="2013-11" db="EMBL/GenBank/DDBJ databases">
        <title>The Genome Sequence of Phytophthora parasitica P1976.</title>
        <authorList>
            <consortium name="The Broad Institute Genomics Platform"/>
            <person name="Russ C."/>
            <person name="Tyler B."/>
            <person name="Panabieres F."/>
            <person name="Shan W."/>
            <person name="Tripathy S."/>
            <person name="Grunwald N."/>
            <person name="Machado M."/>
            <person name="Johnson C.S."/>
            <person name="Walker B."/>
            <person name="Young S."/>
            <person name="Zeng Q."/>
            <person name="Gargeya S."/>
            <person name="Fitzgerald M."/>
            <person name="Haas B."/>
            <person name="Abouelleil A."/>
            <person name="Allen A.W."/>
            <person name="Alvarado L."/>
            <person name="Arachchi H.M."/>
            <person name="Berlin A.M."/>
            <person name="Chapman S.B."/>
            <person name="Gainer-Dewar J."/>
            <person name="Goldberg J."/>
            <person name="Griggs A."/>
            <person name="Gujja S."/>
            <person name="Hansen M."/>
            <person name="Howarth C."/>
            <person name="Imamovic A."/>
            <person name="Ireland A."/>
            <person name="Larimer J."/>
            <person name="McCowan C."/>
            <person name="Murphy C."/>
            <person name="Pearson M."/>
            <person name="Poon T.W."/>
            <person name="Priest M."/>
            <person name="Roberts A."/>
            <person name="Saif S."/>
            <person name="Shea T."/>
            <person name="Sisk P."/>
            <person name="Sykes S."/>
            <person name="Wortman J."/>
            <person name="Nusbaum C."/>
            <person name="Birren B."/>
        </authorList>
    </citation>
    <scope>NUCLEOTIDE SEQUENCE [LARGE SCALE GENOMIC DNA]</scope>
    <source>
        <strain evidence="4 5">P1976</strain>
    </source>
</reference>